<proteinExistence type="predicted"/>
<feature type="chain" id="PRO_5038476344" description="Secreted protein" evidence="1">
    <location>
        <begin position="24"/>
        <end position="83"/>
    </location>
</feature>
<dbReference type="EMBL" id="JAHKSW010000026">
    <property type="protein sequence ID" value="KAG7315620.1"/>
    <property type="molecule type" value="Genomic_DNA"/>
</dbReference>
<gene>
    <name evidence="2" type="ORF">KOW79_020486</name>
</gene>
<dbReference type="AlphaFoldDB" id="A0A9D3S9R4"/>
<feature type="signal peptide" evidence="1">
    <location>
        <begin position="1"/>
        <end position="23"/>
    </location>
</feature>
<comment type="caution">
    <text evidence="2">The sequence shown here is derived from an EMBL/GenBank/DDBJ whole genome shotgun (WGS) entry which is preliminary data.</text>
</comment>
<keyword evidence="1" id="KW-0732">Signal</keyword>
<keyword evidence="3" id="KW-1185">Reference proteome</keyword>
<reference evidence="2 3" key="1">
    <citation type="submission" date="2021-06" db="EMBL/GenBank/DDBJ databases">
        <title>Chromosome-level genome assembly of the red-tail catfish (Hemibagrus wyckioides).</title>
        <authorList>
            <person name="Shao F."/>
        </authorList>
    </citation>
    <scope>NUCLEOTIDE SEQUENCE [LARGE SCALE GENOMIC DNA]</scope>
    <source>
        <strain evidence="2">EC202008001</strain>
        <tissue evidence="2">Blood</tissue>
    </source>
</reference>
<name>A0A9D3S9R4_9TELE</name>
<evidence type="ECO:0008006" key="4">
    <source>
        <dbReference type="Google" id="ProtNLM"/>
    </source>
</evidence>
<dbReference type="Proteomes" id="UP000824219">
    <property type="component" value="Linkage Group LG26"/>
</dbReference>
<evidence type="ECO:0000313" key="3">
    <source>
        <dbReference type="Proteomes" id="UP000824219"/>
    </source>
</evidence>
<organism evidence="2 3">
    <name type="scientific">Hemibagrus wyckioides</name>
    <dbReference type="NCBI Taxonomy" id="337641"/>
    <lineage>
        <taxon>Eukaryota</taxon>
        <taxon>Metazoa</taxon>
        <taxon>Chordata</taxon>
        <taxon>Craniata</taxon>
        <taxon>Vertebrata</taxon>
        <taxon>Euteleostomi</taxon>
        <taxon>Actinopterygii</taxon>
        <taxon>Neopterygii</taxon>
        <taxon>Teleostei</taxon>
        <taxon>Ostariophysi</taxon>
        <taxon>Siluriformes</taxon>
        <taxon>Bagridae</taxon>
        <taxon>Hemibagrus</taxon>
    </lineage>
</organism>
<sequence>MRNIPDMSHECGFVILFFSVVCATLQSSEHDLAHLCIIKASITKCPPSEQDPETETEATFRLLGEIVFSARCMCFLGPVFASA</sequence>
<accession>A0A9D3S9R4</accession>
<evidence type="ECO:0000313" key="2">
    <source>
        <dbReference type="EMBL" id="KAG7315620.1"/>
    </source>
</evidence>
<protein>
    <recommendedName>
        <fullName evidence="4">Secreted protein</fullName>
    </recommendedName>
</protein>
<evidence type="ECO:0000256" key="1">
    <source>
        <dbReference type="SAM" id="SignalP"/>
    </source>
</evidence>